<name>A0ABR3RZI1_9PLEO</name>
<dbReference type="PANTHER" id="PTHR38790">
    <property type="entry name" value="2EXR DOMAIN-CONTAINING PROTEIN-RELATED"/>
    <property type="match status" value="1"/>
</dbReference>
<dbReference type="Proteomes" id="UP001521222">
    <property type="component" value="Unassembled WGS sequence"/>
</dbReference>
<protein>
    <submittedName>
        <fullName evidence="1">Uncharacterized protein</fullName>
    </submittedName>
</protein>
<comment type="caution">
    <text evidence="1">The sequence shown here is derived from an EMBL/GenBank/DDBJ whole genome shotgun (WGS) entry which is preliminary data.</text>
</comment>
<reference evidence="1 2" key="1">
    <citation type="submission" date="2024-02" db="EMBL/GenBank/DDBJ databases">
        <title>De novo assembly and annotation of 12 fungi associated with fruit tree decline syndrome in Ontario, Canada.</title>
        <authorList>
            <person name="Sulman M."/>
            <person name="Ellouze W."/>
            <person name="Ilyukhin E."/>
        </authorList>
    </citation>
    <scope>NUCLEOTIDE SEQUENCE [LARGE SCALE GENOMIC DNA]</scope>
    <source>
        <strain evidence="1 2">M97-236</strain>
    </source>
</reference>
<sequence length="185" mass="21655">MYVNREHSTFLRLPGEIRNRIYEFALSDKVVRVTVIKKTDGTPVHLGKYYEIDGHALRPVRFAQGIVLASRDIHAEARLLLYKLAQFHYLPRIHDNRWDDWLDLLDPEKREAIGIVRFNCGHWPSYRHPRVVLHGLTKIADLPGLKTVVIEEADDAWEDRQAVQNFARSKGWRIVFMKEKCCSHS</sequence>
<evidence type="ECO:0000313" key="2">
    <source>
        <dbReference type="Proteomes" id="UP001521222"/>
    </source>
</evidence>
<keyword evidence="2" id="KW-1185">Reference proteome</keyword>
<dbReference type="PANTHER" id="PTHR38790:SF4">
    <property type="entry name" value="2EXR DOMAIN-CONTAINING PROTEIN"/>
    <property type="match status" value="1"/>
</dbReference>
<proteinExistence type="predicted"/>
<dbReference type="EMBL" id="JAKIXB020000004">
    <property type="protein sequence ID" value="KAL1609402.1"/>
    <property type="molecule type" value="Genomic_DNA"/>
</dbReference>
<organism evidence="1 2">
    <name type="scientific">Nothophoma quercina</name>
    <dbReference type="NCBI Taxonomy" id="749835"/>
    <lineage>
        <taxon>Eukaryota</taxon>
        <taxon>Fungi</taxon>
        <taxon>Dikarya</taxon>
        <taxon>Ascomycota</taxon>
        <taxon>Pezizomycotina</taxon>
        <taxon>Dothideomycetes</taxon>
        <taxon>Pleosporomycetidae</taxon>
        <taxon>Pleosporales</taxon>
        <taxon>Pleosporineae</taxon>
        <taxon>Didymellaceae</taxon>
        <taxon>Nothophoma</taxon>
    </lineage>
</organism>
<evidence type="ECO:0000313" key="1">
    <source>
        <dbReference type="EMBL" id="KAL1609402.1"/>
    </source>
</evidence>
<accession>A0ABR3RZI1</accession>
<gene>
    <name evidence="1" type="ORF">SLS59_001768</name>
</gene>